<evidence type="ECO:0000256" key="5">
    <source>
        <dbReference type="ARBA" id="ARBA00014116"/>
    </source>
</evidence>
<accession>A0A7V1PW44</accession>
<dbReference type="PANTHER" id="PTHR12053">
    <property type="entry name" value="PROTEASE FAMILY M28 PLASMA GLUTAMATE CARBOXYPEPTIDASE-RELATED"/>
    <property type="match status" value="1"/>
</dbReference>
<comment type="subcellular location">
    <subcellularLocation>
        <location evidence="1">Endoplasmic reticulum</location>
    </subcellularLocation>
    <subcellularLocation>
        <location evidence="3">Golgi apparatus</location>
    </subcellularLocation>
    <subcellularLocation>
        <location evidence="2">Lysosome</location>
    </subcellularLocation>
    <subcellularLocation>
        <location evidence="4">Secreted</location>
    </subcellularLocation>
</comment>
<dbReference type="GO" id="GO:0006508">
    <property type="term" value="P:proteolysis"/>
    <property type="evidence" value="ECO:0007669"/>
    <property type="project" value="UniProtKB-KW"/>
</dbReference>
<dbReference type="PANTHER" id="PTHR12053:SF3">
    <property type="entry name" value="CARBOXYPEPTIDASE Q"/>
    <property type="match status" value="1"/>
</dbReference>
<evidence type="ECO:0000259" key="21">
    <source>
        <dbReference type="Pfam" id="PF04389"/>
    </source>
</evidence>
<comment type="subunit">
    <text evidence="19">Homodimer. The monomeric form is inactive while the homodimer is active.</text>
</comment>
<dbReference type="Gene3D" id="3.40.630.10">
    <property type="entry name" value="Zn peptidases"/>
    <property type="match status" value="1"/>
</dbReference>
<evidence type="ECO:0000256" key="11">
    <source>
        <dbReference type="ARBA" id="ARBA00022801"/>
    </source>
</evidence>
<keyword evidence="16" id="KW-0865">Zymogen</keyword>
<evidence type="ECO:0000256" key="13">
    <source>
        <dbReference type="ARBA" id="ARBA00022833"/>
    </source>
</evidence>
<sequence length="456" mass="49892">MNRILLSVLFLFVLLVAGDGRHERLIDHLFKRAQEKHQAYDLLRELTTQFPHRLAGSPGADGAVRWAEETMRKLGFDKVYLQAVKVPHWVRGEQESCYLISGGAGRQPLSVLALGRSVATPPEGLTAPLYVVNDVDDIKQAAAEDVRGKIVFFNAAFPDTFLQTMHGYGAAVKKRVYGPSEAAKKGAVAVVIRSVTTARDDFAHTGTLVYAADAPQIPAAALGFQSADRLYKAWQADPSVRLFLKINSRVFPDKMSYNVIGELTGSKHPQKIIAVGGHLDAWDVGQGAHDDGAGIVHSIMAVALLKQAGYRPVNTLRVVCFMNEENGLRGGKEYAAIAEKEHQQHIVAIETDAGGFTPRGFGISGSGSQLQRMKDWLSYFPAFTIREIRDGGGGADIGPLHKAMGTPVISLIPDSQRYFDFHHSRRDVFEAVNRRELELGTASLSTLIYLIDSQGF</sequence>
<evidence type="ECO:0000256" key="3">
    <source>
        <dbReference type="ARBA" id="ARBA00004555"/>
    </source>
</evidence>
<keyword evidence="15" id="KW-0482">Metalloprotease</keyword>
<comment type="caution">
    <text evidence="22">The sequence shown here is derived from an EMBL/GenBank/DDBJ whole genome shotgun (WGS) entry which is preliminary data.</text>
</comment>
<keyword evidence="18" id="KW-0458">Lysosome</keyword>
<evidence type="ECO:0000256" key="12">
    <source>
        <dbReference type="ARBA" id="ARBA00022824"/>
    </source>
</evidence>
<evidence type="ECO:0000256" key="4">
    <source>
        <dbReference type="ARBA" id="ARBA00004613"/>
    </source>
</evidence>
<evidence type="ECO:0000256" key="17">
    <source>
        <dbReference type="ARBA" id="ARBA00023180"/>
    </source>
</evidence>
<evidence type="ECO:0000313" key="22">
    <source>
        <dbReference type="EMBL" id="HED11222.1"/>
    </source>
</evidence>
<gene>
    <name evidence="22" type="ORF">ENJ10_11085</name>
</gene>
<evidence type="ECO:0000256" key="7">
    <source>
        <dbReference type="ARBA" id="ARBA00022645"/>
    </source>
</evidence>
<evidence type="ECO:0000256" key="14">
    <source>
        <dbReference type="ARBA" id="ARBA00023034"/>
    </source>
</evidence>
<keyword evidence="13" id="KW-0862">Zinc</keyword>
<dbReference type="GO" id="GO:0005576">
    <property type="term" value="C:extracellular region"/>
    <property type="evidence" value="ECO:0007669"/>
    <property type="project" value="UniProtKB-SubCell"/>
</dbReference>
<keyword evidence="17" id="KW-0325">Glycoprotein</keyword>
<evidence type="ECO:0000256" key="16">
    <source>
        <dbReference type="ARBA" id="ARBA00023145"/>
    </source>
</evidence>
<keyword evidence="10" id="KW-0732">Signal</keyword>
<keyword evidence="6" id="KW-0964">Secreted</keyword>
<evidence type="ECO:0000256" key="9">
    <source>
        <dbReference type="ARBA" id="ARBA00022723"/>
    </source>
</evidence>
<protein>
    <recommendedName>
        <fullName evidence="5">Carboxypeptidase Q</fullName>
    </recommendedName>
    <alternativeName>
        <fullName evidence="20">Plasma glutamate carboxypeptidase</fullName>
    </alternativeName>
</protein>
<evidence type="ECO:0000256" key="6">
    <source>
        <dbReference type="ARBA" id="ARBA00022525"/>
    </source>
</evidence>
<dbReference type="GO" id="GO:0070573">
    <property type="term" value="F:metallodipeptidase activity"/>
    <property type="evidence" value="ECO:0007669"/>
    <property type="project" value="InterPro"/>
</dbReference>
<keyword evidence="14" id="KW-0333">Golgi apparatus</keyword>
<dbReference type="InterPro" id="IPR039866">
    <property type="entry name" value="CPQ"/>
</dbReference>
<evidence type="ECO:0000256" key="10">
    <source>
        <dbReference type="ARBA" id="ARBA00022729"/>
    </source>
</evidence>
<dbReference type="GO" id="GO:0046872">
    <property type="term" value="F:metal ion binding"/>
    <property type="evidence" value="ECO:0007669"/>
    <property type="project" value="UniProtKB-KW"/>
</dbReference>
<evidence type="ECO:0000256" key="8">
    <source>
        <dbReference type="ARBA" id="ARBA00022670"/>
    </source>
</evidence>
<dbReference type="InterPro" id="IPR007484">
    <property type="entry name" value="Peptidase_M28"/>
</dbReference>
<name>A0A7V1PW44_CALAY</name>
<evidence type="ECO:0000256" key="1">
    <source>
        <dbReference type="ARBA" id="ARBA00004240"/>
    </source>
</evidence>
<keyword evidence="9" id="KW-0479">Metal-binding</keyword>
<evidence type="ECO:0000256" key="15">
    <source>
        <dbReference type="ARBA" id="ARBA00023049"/>
    </source>
</evidence>
<keyword evidence="12" id="KW-0256">Endoplasmic reticulum</keyword>
<evidence type="ECO:0000256" key="18">
    <source>
        <dbReference type="ARBA" id="ARBA00023228"/>
    </source>
</evidence>
<feature type="domain" description="Peptidase M28" evidence="21">
    <location>
        <begin position="258"/>
        <end position="437"/>
    </location>
</feature>
<evidence type="ECO:0000256" key="19">
    <source>
        <dbReference type="ARBA" id="ARBA00025833"/>
    </source>
</evidence>
<dbReference type="GO" id="GO:0005764">
    <property type="term" value="C:lysosome"/>
    <property type="evidence" value="ECO:0007669"/>
    <property type="project" value="UniProtKB-SubCell"/>
</dbReference>
<proteinExistence type="predicted"/>
<dbReference type="Proteomes" id="UP000886005">
    <property type="component" value="Unassembled WGS sequence"/>
</dbReference>
<dbReference type="SUPFAM" id="SSF53187">
    <property type="entry name" value="Zn-dependent exopeptidases"/>
    <property type="match status" value="1"/>
</dbReference>
<keyword evidence="7" id="KW-0121">Carboxypeptidase</keyword>
<evidence type="ECO:0000256" key="2">
    <source>
        <dbReference type="ARBA" id="ARBA00004371"/>
    </source>
</evidence>
<dbReference type="Gene3D" id="3.50.30.30">
    <property type="match status" value="1"/>
</dbReference>
<reference evidence="22" key="1">
    <citation type="journal article" date="2020" name="mSystems">
        <title>Genome- and Community-Level Interaction Insights into Carbon Utilization and Element Cycling Functions of Hydrothermarchaeota in Hydrothermal Sediment.</title>
        <authorList>
            <person name="Zhou Z."/>
            <person name="Liu Y."/>
            <person name="Xu W."/>
            <person name="Pan J."/>
            <person name="Luo Z.H."/>
            <person name="Li M."/>
        </authorList>
    </citation>
    <scope>NUCLEOTIDE SEQUENCE [LARGE SCALE GENOMIC DNA]</scope>
    <source>
        <strain evidence="22">HyVt-456</strain>
    </source>
</reference>
<dbReference type="GO" id="GO:0004180">
    <property type="term" value="F:carboxypeptidase activity"/>
    <property type="evidence" value="ECO:0007669"/>
    <property type="project" value="UniProtKB-KW"/>
</dbReference>
<evidence type="ECO:0000256" key="20">
    <source>
        <dbReference type="ARBA" id="ARBA00033328"/>
    </source>
</evidence>
<dbReference type="EMBL" id="DRLD01000309">
    <property type="protein sequence ID" value="HED11222.1"/>
    <property type="molecule type" value="Genomic_DNA"/>
</dbReference>
<dbReference type="AlphaFoldDB" id="A0A7V1PW44"/>
<keyword evidence="8" id="KW-0645">Protease</keyword>
<keyword evidence="11" id="KW-0378">Hydrolase</keyword>
<dbReference type="Pfam" id="PF04389">
    <property type="entry name" value="Peptidase_M28"/>
    <property type="match status" value="1"/>
</dbReference>
<organism evidence="22">
    <name type="scientific">Caldithrix abyssi</name>
    <dbReference type="NCBI Taxonomy" id="187145"/>
    <lineage>
        <taxon>Bacteria</taxon>
        <taxon>Pseudomonadati</taxon>
        <taxon>Calditrichota</taxon>
        <taxon>Calditrichia</taxon>
        <taxon>Calditrichales</taxon>
        <taxon>Calditrichaceae</taxon>
        <taxon>Caldithrix</taxon>
    </lineage>
</organism>